<gene>
    <name evidence="1" type="ORF">HBF32_05880</name>
</gene>
<protein>
    <submittedName>
        <fullName evidence="1">Uncharacterized protein</fullName>
    </submittedName>
</protein>
<dbReference type="AlphaFoldDB" id="A0A7X5QT95"/>
<proteinExistence type="predicted"/>
<keyword evidence="2" id="KW-1185">Reference proteome</keyword>
<sequence>MSVKDPEEYLEALIRKHAAEGNIIPFPKNPLKRAVAPSAPVVVNGDGNAAVYGSNNHISINVVRTTRRVVAEVKPGTVHITDRQAALLKDLVSVVCKASGKSHQFVWNQLLRHMVVPQYRLIPEAAYPDAVAYLEKWLARLTPVVEDDEQAKRRRHLAYIKINQKKKRMADSLIAKFVQEVLGKTGLSDCSNRDLEFVRGLVKTWSPK</sequence>
<dbReference type="EMBL" id="JAAQTL010000001">
    <property type="protein sequence ID" value="NID14996.1"/>
    <property type="molecule type" value="Genomic_DNA"/>
</dbReference>
<dbReference type="RefSeq" id="WP_166698776.1">
    <property type="nucleotide sequence ID" value="NZ_JAAQTL010000001.1"/>
</dbReference>
<name>A0A7X5QT95_9GAMM</name>
<evidence type="ECO:0000313" key="2">
    <source>
        <dbReference type="Proteomes" id="UP000518878"/>
    </source>
</evidence>
<comment type="caution">
    <text evidence="1">The sequence shown here is derived from an EMBL/GenBank/DDBJ whole genome shotgun (WGS) entry which is preliminary data.</text>
</comment>
<evidence type="ECO:0000313" key="1">
    <source>
        <dbReference type="EMBL" id="NID14996.1"/>
    </source>
</evidence>
<dbReference type="Proteomes" id="UP000518878">
    <property type="component" value="Unassembled WGS sequence"/>
</dbReference>
<organism evidence="1 2">
    <name type="scientific">Luteibacter yeojuensis</name>
    <dbReference type="NCBI Taxonomy" id="345309"/>
    <lineage>
        <taxon>Bacteria</taxon>
        <taxon>Pseudomonadati</taxon>
        <taxon>Pseudomonadota</taxon>
        <taxon>Gammaproteobacteria</taxon>
        <taxon>Lysobacterales</taxon>
        <taxon>Rhodanobacteraceae</taxon>
        <taxon>Luteibacter</taxon>
    </lineage>
</organism>
<accession>A0A7X5QT95</accession>
<reference evidence="1 2" key="1">
    <citation type="journal article" date="2006" name="Int. J. Syst. Evol. Microbiol.">
        <title>Dyella yeojuensis sp. nov., isolated from greenhouse soil in Korea.</title>
        <authorList>
            <person name="Kim B.Y."/>
            <person name="Weon H.Y."/>
            <person name="Lee K.H."/>
            <person name="Seok S.J."/>
            <person name="Kwon S.W."/>
            <person name="Go S.J."/>
            <person name="Stackebrandt E."/>
        </authorList>
    </citation>
    <scope>NUCLEOTIDE SEQUENCE [LARGE SCALE GENOMIC DNA]</scope>
    <source>
        <strain evidence="1 2">DSM 17673</strain>
    </source>
</reference>